<keyword evidence="8" id="KW-0238">DNA-binding</keyword>
<dbReference type="PANTHER" id="PTHR33238">
    <property type="entry name" value="IRON (METAL) DEPENDENT REPRESSOR, DTXR FAMILY"/>
    <property type="match status" value="1"/>
</dbReference>
<comment type="similarity">
    <text evidence="2">Belongs to the DtxR/MntR family.</text>
</comment>
<evidence type="ECO:0000313" key="14">
    <source>
        <dbReference type="EMBL" id="ABU59372.1"/>
    </source>
</evidence>
<evidence type="ECO:0000256" key="4">
    <source>
        <dbReference type="ARBA" id="ARBA00022490"/>
    </source>
</evidence>
<keyword evidence="11" id="KW-0464">Manganese</keyword>
<keyword evidence="7" id="KW-0805">Transcription regulation</keyword>
<organism evidence="14 15">
    <name type="scientific">Roseiflexus castenholzii (strain DSM 13941 / HLO8)</name>
    <dbReference type="NCBI Taxonomy" id="383372"/>
    <lineage>
        <taxon>Bacteria</taxon>
        <taxon>Bacillati</taxon>
        <taxon>Chloroflexota</taxon>
        <taxon>Chloroflexia</taxon>
        <taxon>Chloroflexales</taxon>
        <taxon>Roseiflexineae</taxon>
        <taxon>Roseiflexaceae</taxon>
        <taxon>Roseiflexus</taxon>
    </lineage>
</organism>
<dbReference type="eggNOG" id="COG1321">
    <property type="taxonomic scope" value="Bacteria"/>
</dbReference>
<dbReference type="Pfam" id="PF02742">
    <property type="entry name" value="Fe_dep_repr_C"/>
    <property type="match status" value="1"/>
</dbReference>
<keyword evidence="9" id="KW-0010">Activator</keyword>
<dbReference type="STRING" id="383372.Rcas_3322"/>
<dbReference type="SUPFAM" id="SSF46785">
    <property type="entry name" value="Winged helix' DNA-binding domain"/>
    <property type="match status" value="1"/>
</dbReference>
<dbReference type="InterPro" id="IPR036388">
    <property type="entry name" value="WH-like_DNA-bd_sf"/>
</dbReference>
<dbReference type="HOGENOM" id="CLU_069532_0_2_0"/>
<keyword evidence="5" id="KW-0678">Repressor</keyword>
<evidence type="ECO:0000256" key="7">
    <source>
        <dbReference type="ARBA" id="ARBA00023015"/>
    </source>
</evidence>
<evidence type="ECO:0000256" key="2">
    <source>
        <dbReference type="ARBA" id="ARBA00007871"/>
    </source>
</evidence>
<evidence type="ECO:0000256" key="11">
    <source>
        <dbReference type="ARBA" id="ARBA00023211"/>
    </source>
</evidence>
<feature type="domain" description="HTH dtxR-type" evidence="13">
    <location>
        <begin position="14"/>
        <end position="74"/>
    </location>
</feature>
<dbReference type="PANTHER" id="PTHR33238:SF11">
    <property type="entry name" value="TRANSCRIPTIONAL REGULATOR MNTR"/>
    <property type="match status" value="1"/>
</dbReference>
<accession>A7NP76</accession>
<evidence type="ECO:0000256" key="1">
    <source>
        <dbReference type="ARBA" id="ARBA00004496"/>
    </source>
</evidence>
<keyword evidence="6" id="KW-0408">Iron</keyword>
<dbReference type="GO" id="GO:0005737">
    <property type="term" value="C:cytoplasm"/>
    <property type="evidence" value="ECO:0007669"/>
    <property type="project" value="UniProtKB-SubCell"/>
</dbReference>
<evidence type="ECO:0000256" key="8">
    <source>
        <dbReference type="ARBA" id="ARBA00023125"/>
    </source>
</evidence>
<dbReference type="SMART" id="SM00899">
    <property type="entry name" value="FeoA"/>
    <property type="match status" value="1"/>
</dbReference>
<dbReference type="GO" id="GO:0046983">
    <property type="term" value="F:protein dimerization activity"/>
    <property type="evidence" value="ECO:0007669"/>
    <property type="project" value="InterPro"/>
</dbReference>
<comment type="subcellular location">
    <subcellularLocation>
        <location evidence="1">Cytoplasm</location>
    </subcellularLocation>
</comment>
<evidence type="ECO:0000256" key="3">
    <source>
        <dbReference type="ARBA" id="ARBA00011738"/>
    </source>
</evidence>
<dbReference type="SMART" id="SM00529">
    <property type="entry name" value="HTH_DTXR"/>
    <property type="match status" value="1"/>
</dbReference>
<evidence type="ECO:0000256" key="5">
    <source>
        <dbReference type="ARBA" id="ARBA00022491"/>
    </source>
</evidence>
<gene>
    <name evidence="14" type="ordered locus">Rcas_3322</name>
</gene>
<dbReference type="eggNOG" id="COG1918">
    <property type="taxonomic scope" value="Bacteria"/>
</dbReference>
<dbReference type="AlphaFoldDB" id="A7NP76"/>
<dbReference type="Gene3D" id="1.10.60.10">
    <property type="entry name" value="Iron dependent repressor, metal binding and dimerisation domain"/>
    <property type="match status" value="1"/>
</dbReference>
<name>A7NP76_ROSCS</name>
<dbReference type="Pfam" id="PF01325">
    <property type="entry name" value="Fe_dep_repress"/>
    <property type="match status" value="1"/>
</dbReference>
<protein>
    <recommendedName>
        <fullName evidence="12">Manganese transport regulator</fullName>
    </recommendedName>
</protein>
<proteinExistence type="inferred from homology"/>
<dbReference type="InterPro" id="IPR036421">
    <property type="entry name" value="Fe_dep_repressor_sf"/>
</dbReference>
<dbReference type="SUPFAM" id="SSF47979">
    <property type="entry name" value="Iron-dependent repressor protein, dimerization domain"/>
    <property type="match status" value="1"/>
</dbReference>
<evidence type="ECO:0000256" key="10">
    <source>
        <dbReference type="ARBA" id="ARBA00023163"/>
    </source>
</evidence>
<dbReference type="PROSITE" id="PS50944">
    <property type="entry name" value="HTH_DTXR"/>
    <property type="match status" value="1"/>
</dbReference>
<dbReference type="Proteomes" id="UP000000263">
    <property type="component" value="Chromosome"/>
</dbReference>
<dbReference type="KEGG" id="rca:Rcas_3322"/>
<dbReference type="EMBL" id="CP000804">
    <property type="protein sequence ID" value="ABU59372.1"/>
    <property type="molecule type" value="Genomic_DNA"/>
</dbReference>
<dbReference type="InterPro" id="IPR036390">
    <property type="entry name" value="WH_DNA-bd_sf"/>
</dbReference>
<evidence type="ECO:0000256" key="6">
    <source>
        <dbReference type="ARBA" id="ARBA00023004"/>
    </source>
</evidence>
<reference evidence="14 15" key="1">
    <citation type="submission" date="2007-08" db="EMBL/GenBank/DDBJ databases">
        <title>Complete sequence of Roseiflexus castenholzii DSM 13941.</title>
        <authorList>
            <consortium name="US DOE Joint Genome Institute"/>
            <person name="Copeland A."/>
            <person name="Lucas S."/>
            <person name="Lapidus A."/>
            <person name="Barry K."/>
            <person name="Glavina del Rio T."/>
            <person name="Dalin E."/>
            <person name="Tice H."/>
            <person name="Pitluck S."/>
            <person name="Thompson L.S."/>
            <person name="Brettin T."/>
            <person name="Bruce D."/>
            <person name="Detter J.C."/>
            <person name="Han C."/>
            <person name="Tapia R."/>
            <person name="Schmutz J."/>
            <person name="Larimer F."/>
            <person name="Land M."/>
            <person name="Hauser L."/>
            <person name="Kyrpides N."/>
            <person name="Mikhailova N."/>
            <person name="Bryant D.A."/>
            <person name="Hanada S."/>
            <person name="Tsukatani Y."/>
            <person name="Richardson P."/>
        </authorList>
    </citation>
    <scope>NUCLEOTIDE SEQUENCE [LARGE SCALE GENOMIC DNA]</scope>
    <source>
        <strain evidence="15">DSM 13941 / HLO8</strain>
    </source>
</reference>
<dbReference type="SUPFAM" id="SSF50037">
    <property type="entry name" value="C-terminal domain of transcriptional repressors"/>
    <property type="match status" value="1"/>
</dbReference>
<evidence type="ECO:0000259" key="13">
    <source>
        <dbReference type="PROSITE" id="PS50944"/>
    </source>
</evidence>
<keyword evidence="4" id="KW-0963">Cytoplasm</keyword>
<dbReference type="InterPro" id="IPR022689">
    <property type="entry name" value="Iron_dep_repressor"/>
</dbReference>
<dbReference type="InterPro" id="IPR022687">
    <property type="entry name" value="HTH_DTXR"/>
</dbReference>
<dbReference type="GO" id="GO:0003700">
    <property type="term" value="F:DNA-binding transcription factor activity"/>
    <property type="evidence" value="ECO:0007669"/>
    <property type="project" value="InterPro"/>
</dbReference>
<evidence type="ECO:0000256" key="12">
    <source>
        <dbReference type="ARBA" id="ARBA00032593"/>
    </source>
</evidence>
<dbReference type="GO" id="GO:0046914">
    <property type="term" value="F:transition metal ion binding"/>
    <property type="evidence" value="ECO:0007669"/>
    <property type="project" value="InterPro"/>
</dbReference>
<sequence>MPKYARTMPLSEHTESVQDYLKTIFDIQREHGRVATTALAERLGNSPASVTGMIKKLAALNLVEYEPYQGVVLTPAGEKIALEVIRHHRLIERYLAEALGVPWDQVHAEAEKWEHVLSEDLEDRIDAVLGYPTTDPHGAPIPKRDGTLPPPHTTRLSDLQTGQSAMVAEVSDHDPAMLRYFAELGLRPGVDVTVVAVAPFGGPLTVRLDDVEHAVGREVAGYVVVCDVTL</sequence>
<comment type="subunit">
    <text evidence="3">Homodimer.</text>
</comment>
<keyword evidence="10" id="KW-0804">Transcription</keyword>
<dbReference type="InterPro" id="IPR007167">
    <property type="entry name" value="Fe-transptr_FeoA-like"/>
</dbReference>
<dbReference type="Gene3D" id="1.10.10.10">
    <property type="entry name" value="Winged helix-like DNA-binding domain superfamily/Winged helix DNA-binding domain"/>
    <property type="match status" value="1"/>
</dbReference>
<dbReference type="InterPro" id="IPR050536">
    <property type="entry name" value="DtxR_MntR_Metal-Reg"/>
</dbReference>
<keyword evidence="15" id="KW-1185">Reference proteome</keyword>
<dbReference type="InterPro" id="IPR001367">
    <property type="entry name" value="Fe_dep_repressor"/>
</dbReference>
<dbReference type="GO" id="GO:0003677">
    <property type="term" value="F:DNA binding"/>
    <property type="evidence" value="ECO:0007669"/>
    <property type="project" value="UniProtKB-KW"/>
</dbReference>
<dbReference type="Gene3D" id="2.30.30.90">
    <property type="match status" value="1"/>
</dbReference>
<dbReference type="InterPro" id="IPR008988">
    <property type="entry name" value="Transcriptional_repressor_C"/>
</dbReference>
<dbReference type="Pfam" id="PF04023">
    <property type="entry name" value="FeoA"/>
    <property type="match status" value="1"/>
</dbReference>
<evidence type="ECO:0000256" key="9">
    <source>
        <dbReference type="ARBA" id="ARBA00023159"/>
    </source>
</evidence>
<evidence type="ECO:0000313" key="15">
    <source>
        <dbReference type="Proteomes" id="UP000000263"/>
    </source>
</evidence>
<dbReference type="InterPro" id="IPR038157">
    <property type="entry name" value="FeoA_core_dom"/>
</dbReference>